<evidence type="ECO:0000313" key="4">
    <source>
        <dbReference type="Proteomes" id="UP000032067"/>
    </source>
</evidence>
<dbReference type="AlphaFoldDB" id="A0A0D0LFL8"/>
<reference evidence="3 4" key="1">
    <citation type="submission" date="2014-12" db="EMBL/GenBank/DDBJ databases">
        <title>16Stimator: statistical estimation of ribosomal gene copy numbers from draft genome assemblies.</title>
        <authorList>
            <person name="Perisin M.A."/>
            <person name="Vetter M."/>
            <person name="Gilbert J.A."/>
            <person name="Bergelson J."/>
        </authorList>
    </citation>
    <scope>NUCLEOTIDE SEQUENCE [LARGE SCALE GENOMIC DNA]</scope>
    <source>
        <strain evidence="3 4">MEDvA23</strain>
    </source>
</reference>
<accession>A0A0D0LFL8</accession>
<dbReference type="PANTHER" id="PTHR43649">
    <property type="entry name" value="ARABINOSE-BINDING PROTEIN-RELATED"/>
    <property type="match status" value="1"/>
</dbReference>
<dbReference type="SUPFAM" id="SSF53850">
    <property type="entry name" value="Periplasmic binding protein-like II"/>
    <property type="match status" value="1"/>
</dbReference>
<dbReference type="Gene3D" id="3.40.190.10">
    <property type="entry name" value="Periplasmic binding protein-like II"/>
    <property type="match status" value="2"/>
</dbReference>
<dbReference type="PANTHER" id="PTHR43649:SF12">
    <property type="entry name" value="DIACETYLCHITOBIOSE BINDING PROTEIN DASA"/>
    <property type="match status" value="1"/>
</dbReference>
<protein>
    <submittedName>
        <fullName evidence="3">ABC transporter substrate-binding protein</fullName>
    </submittedName>
</protein>
<dbReference type="PROSITE" id="PS51318">
    <property type="entry name" value="TAT"/>
    <property type="match status" value="1"/>
</dbReference>
<dbReference type="InterPro" id="IPR006311">
    <property type="entry name" value="TAT_signal"/>
</dbReference>
<dbReference type="GO" id="GO:0042597">
    <property type="term" value="C:periplasmic space"/>
    <property type="evidence" value="ECO:0007669"/>
    <property type="project" value="UniProtKB-SubCell"/>
</dbReference>
<evidence type="ECO:0000256" key="2">
    <source>
        <dbReference type="ARBA" id="ARBA00008520"/>
    </source>
</evidence>
<gene>
    <name evidence="3" type="ORF">RT97_21845</name>
</gene>
<name>A0A0D0LFL8_VARPD</name>
<comment type="subcellular location">
    <subcellularLocation>
        <location evidence="1">Periplasm</location>
    </subcellularLocation>
</comment>
<dbReference type="OrthoDB" id="8858741at2"/>
<comment type="caution">
    <text evidence="3">The sequence shown here is derived from an EMBL/GenBank/DDBJ whole genome shotgun (WGS) entry which is preliminary data.</text>
</comment>
<dbReference type="Proteomes" id="UP000032067">
    <property type="component" value="Unassembled WGS sequence"/>
</dbReference>
<organism evidence="3 4">
    <name type="scientific">Variovorax paradoxus</name>
    <dbReference type="NCBI Taxonomy" id="34073"/>
    <lineage>
        <taxon>Bacteria</taxon>
        <taxon>Pseudomonadati</taxon>
        <taxon>Pseudomonadota</taxon>
        <taxon>Betaproteobacteria</taxon>
        <taxon>Burkholderiales</taxon>
        <taxon>Comamonadaceae</taxon>
        <taxon>Variovorax</taxon>
    </lineage>
</organism>
<sequence>MTQPSLFGLQRRELLKTSAALGAASLLPGLSGVAAAQGGAKKFAGVTLNVSTFSATYPKLLQQWLPEFEALTGAKVNFDAPSFPVYNQRVDLELSTRGSAYDVVNVTFIYSSRWINSGWLTPLDDYIRNPNLTGADWDLNDFLPGARAPETGKDGKLYGIPWTAEALLTASSRFDLLEKAGLAFPDTTDDLVKVLRAVHKKERVAGFVADNHYGWTFVPYLHAFGGDVFRKAPDDLFPTLDTPEAIAAGEYYANLLREFGPDGAITYQPDQVTQALKLGRVNFTDAGQLHLAQLGDAATSKTLKTVKFGQVPKGPAGRFPGTAVHGLGIPAGSKNKEAAWAFIQWALSKQTTRKAVAAGYGSPARRSDIDSAEFRQKQVINGSDLAKLSLDAIELASKTGHMKYRTVSVYPQIDQQLNKAIELIASGQLSAKQAFQQAQANSIAELKRGGLKL</sequence>
<dbReference type="InterPro" id="IPR050490">
    <property type="entry name" value="Bact_solute-bd_prot1"/>
</dbReference>
<dbReference type="RefSeq" id="WP_042580918.1">
    <property type="nucleotide sequence ID" value="NZ_JXQQ01000052.1"/>
</dbReference>
<evidence type="ECO:0000313" key="3">
    <source>
        <dbReference type="EMBL" id="KIQ27903.1"/>
    </source>
</evidence>
<dbReference type="Pfam" id="PF01547">
    <property type="entry name" value="SBP_bac_1"/>
    <property type="match status" value="1"/>
</dbReference>
<evidence type="ECO:0000256" key="1">
    <source>
        <dbReference type="ARBA" id="ARBA00004418"/>
    </source>
</evidence>
<comment type="similarity">
    <text evidence="2">Belongs to the bacterial solute-binding protein 1 family.</text>
</comment>
<dbReference type="EMBL" id="JXQQ01000052">
    <property type="protein sequence ID" value="KIQ27903.1"/>
    <property type="molecule type" value="Genomic_DNA"/>
</dbReference>
<proteinExistence type="inferred from homology"/>
<dbReference type="InterPro" id="IPR006059">
    <property type="entry name" value="SBP"/>
</dbReference>